<organism evidence="1 2">
    <name type="scientific">Eumeta variegata</name>
    <name type="common">Bagworm moth</name>
    <name type="synonym">Eumeta japonica</name>
    <dbReference type="NCBI Taxonomy" id="151549"/>
    <lineage>
        <taxon>Eukaryota</taxon>
        <taxon>Metazoa</taxon>
        <taxon>Ecdysozoa</taxon>
        <taxon>Arthropoda</taxon>
        <taxon>Hexapoda</taxon>
        <taxon>Insecta</taxon>
        <taxon>Pterygota</taxon>
        <taxon>Neoptera</taxon>
        <taxon>Endopterygota</taxon>
        <taxon>Lepidoptera</taxon>
        <taxon>Glossata</taxon>
        <taxon>Ditrysia</taxon>
        <taxon>Tineoidea</taxon>
        <taxon>Psychidae</taxon>
        <taxon>Oiketicinae</taxon>
        <taxon>Eumeta</taxon>
    </lineage>
</organism>
<evidence type="ECO:0000313" key="1">
    <source>
        <dbReference type="EMBL" id="GBP77897.1"/>
    </source>
</evidence>
<reference evidence="1 2" key="1">
    <citation type="journal article" date="2019" name="Commun. Biol.">
        <title>The bagworm genome reveals a unique fibroin gene that provides high tensile strength.</title>
        <authorList>
            <person name="Kono N."/>
            <person name="Nakamura H."/>
            <person name="Ohtoshi R."/>
            <person name="Tomita M."/>
            <person name="Numata K."/>
            <person name="Arakawa K."/>
        </authorList>
    </citation>
    <scope>NUCLEOTIDE SEQUENCE [LARGE SCALE GENOMIC DNA]</scope>
</reference>
<keyword evidence="2" id="KW-1185">Reference proteome</keyword>
<dbReference type="AlphaFoldDB" id="A0A4C1YU08"/>
<dbReference type="EMBL" id="BGZK01001352">
    <property type="protein sequence ID" value="GBP77897.1"/>
    <property type="molecule type" value="Genomic_DNA"/>
</dbReference>
<sequence>MATIQAARWFLGGNGDRRDVALVISISGSLATHLWLPRPGNVQRTYFEILRKGGFIRERAADLKLNASTGGALPMTLDSVELDSP</sequence>
<protein>
    <submittedName>
        <fullName evidence="1">Uncharacterized protein</fullName>
    </submittedName>
</protein>
<gene>
    <name evidence="1" type="ORF">EVAR_54280_1</name>
</gene>
<proteinExistence type="predicted"/>
<comment type="caution">
    <text evidence="1">The sequence shown here is derived from an EMBL/GenBank/DDBJ whole genome shotgun (WGS) entry which is preliminary data.</text>
</comment>
<dbReference type="Proteomes" id="UP000299102">
    <property type="component" value="Unassembled WGS sequence"/>
</dbReference>
<evidence type="ECO:0000313" key="2">
    <source>
        <dbReference type="Proteomes" id="UP000299102"/>
    </source>
</evidence>
<name>A0A4C1YU08_EUMVA</name>
<accession>A0A4C1YU08</accession>